<proteinExistence type="predicted"/>
<protein>
    <submittedName>
        <fullName evidence="3">Uncharacterized protein</fullName>
    </submittedName>
</protein>
<dbReference type="PANTHER" id="PTHR33184:SF75">
    <property type="entry name" value="TPD1 PROTEIN HOMOLOG 1B"/>
    <property type="match status" value="1"/>
</dbReference>
<dbReference type="GO" id="GO:0001709">
    <property type="term" value="P:cell fate determination"/>
    <property type="evidence" value="ECO:0007669"/>
    <property type="project" value="TreeGrafter"/>
</dbReference>
<dbReference type="Proteomes" id="UP000243499">
    <property type="component" value="Chromosome 3"/>
</dbReference>
<evidence type="ECO:0000313" key="3">
    <source>
        <dbReference type="EMBL" id="PAN17022.1"/>
    </source>
</evidence>
<name>A0A2S3H7L3_9POAL</name>
<keyword evidence="1 2" id="KW-0732">Signal</keyword>
<evidence type="ECO:0000256" key="1">
    <source>
        <dbReference type="ARBA" id="ARBA00022729"/>
    </source>
</evidence>
<dbReference type="EMBL" id="CM008048">
    <property type="protein sequence ID" value="PAN17022.1"/>
    <property type="molecule type" value="Genomic_DNA"/>
</dbReference>
<dbReference type="PANTHER" id="PTHR33184">
    <property type="entry name" value="PROTEIN TAPETUM DETERMINANT 1-LIKE-RELATED"/>
    <property type="match status" value="1"/>
</dbReference>
<dbReference type="Gramene" id="PAN17022">
    <property type="protein sequence ID" value="PAN17022"/>
    <property type="gene ID" value="PAHAL_3G102200"/>
</dbReference>
<accession>A0A2S3H7L3</accession>
<feature type="signal peptide" evidence="2">
    <location>
        <begin position="1"/>
        <end position="27"/>
    </location>
</feature>
<gene>
    <name evidence="3" type="ORF">PAHAL_3G102200</name>
</gene>
<organism evidence="3">
    <name type="scientific">Panicum hallii</name>
    <dbReference type="NCBI Taxonomy" id="206008"/>
    <lineage>
        <taxon>Eukaryota</taxon>
        <taxon>Viridiplantae</taxon>
        <taxon>Streptophyta</taxon>
        <taxon>Embryophyta</taxon>
        <taxon>Tracheophyta</taxon>
        <taxon>Spermatophyta</taxon>
        <taxon>Magnoliopsida</taxon>
        <taxon>Liliopsida</taxon>
        <taxon>Poales</taxon>
        <taxon>Poaceae</taxon>
        <taxon>PACMAD clade</taxon>
        <taxon>Panicoideae</taxon>
        <taxon>Panicodae</taxon>
        <taxon>Paniceae</taxon>
        <taxon>Panicinae</taxon>
        <taxon>Panicum</taxon>
        <taxon>Panicum sect. Panicum</taxon>
    </lineage>
</organism>
<dbReference type="InterPro" id="IPR040361">
    <property type="entry name" value="TPD1"/>
</dbReference>
<evidence type="ECO:0000256" key="2">
    <source>
        <dbReference type="SAM" id="SignalP"/>
    </source>
</evidence>
<feature type="chain" id="PRO_5015533679" evidence="2">
    <location>
        <begin position="28"/>
        <end position="179"/>
    </location>
</feature>
<dbReference type="Pfam" id="PF24068">
    <property type="entry name" value="TPD1_C"/>
    <property type="match status" value="1"/>
</dbReference>
<dbReference type="AlphaFoldDB" id="A0A2S3H7L3"/>
<reference evidence="3" key="1">
    <citation type="submission" date="2018-04" db="EMBL/GenBank/DDBJ databases">
        <title>WGS assembly of Panicum hallii.</title>
        <authorList>
            <person name="Lovell J."/>
            <person name="Jenkins J."/>
            <person name="Lowry D."/>
            <person name="Mamidi S."/>
            <person name="Sreedasyam A."/>
            <person name="Weng X."/>
            <person name="Barry K."/>
            <person name="Bonette J."/>
            <person name="Campitelli B."/>
            <person name="Daum C."/>
            <person name="Gordon S."/>
            <person name="Gould B."/>
            <person name="Lipzen A."/>
            <person name="Macqueen A."/>
            <person name="Palacio-Mejia J."/>
            <person name="Plott C."/>
            <person name="Shakirov E."/>
            <person name="Shu S."/>
            <person name="Yoshinaga Y."/>
            <person name="Zane M."/>
            <person name="Rokhsar D."/>
            <person name="Grimwood J."/>
            <person name="Schmutz J."/>
            <person name="Juenger T."/>
        </authorList>
    </citation>
    <scope>NUCLEOTIDE SEQUENCE [LARGE SCALE GENOMIC DNA]</scope>
    <source>
        <strain evidence="3">FIL2</strain>
    </source>
</reference>
<sequence>MAYSQKRAAAMAAIVSILLFVVAGVVAGDPPPSSSSAAKDDKTPAAHARKLLINTTAAAAVQAVAAAKKRRGSTAPSECSQDAVVVSQAEVVRRPGGVPCYSVTITNTCLSCSVRNLHVSCGEFGSARLVDPSDFRRLAVGDCLVRGGGAVRPGETITFEYSNQFQYDLHVASAACTCG</sequence>